<dbReference type="GO" id="GO:0005657">
    <property type="term" value="C:replication fork"/>
    <property type="evidence" value="ECO:0007669"/>
    <property type="project" value="TreeGrafter"/>
</dbReference>
<dbReference type="AlphaFoldDB" id="A0AAD6SGZ1"/>
<dbReference type="SUPFAM" id="SSF52540">
    <property type="entry name" value="P-loop containing nucleoside triphosphate hydrolases"/>
    <property type="match status" value="1"/>
</dbReference>
<feature type="region of interest" description="Disordered" evidence="1">
    <location>
        <begin position="218"/>
        <end position="284"/>
    </location>
</feature>
<feature type="region of interest" description="Disordered" evidence="1">
    <location>
        <begin position="26"/>
        <end position="73"/>
    </location>
</feature>
<comment type="caution">
    <text evidence="2">The sequence shown here is derived from an EMBL/GenBank/DDBJ whole genome shotgun (WGS) entry which is preliminary data.</text>
</comment>
<gene>
    <name evidence="2" type="ORF">C8F04DRAFT_1238363</name>
</gene>
<dbReference type="GO" id="GO:0006260">
    <property type="term" value="P:DNA replication"/>
    <property type="evidence" value="ECO:0007669"/>
    <property type="project" value="TreeGrafter"/>
</dbReference>
<dbReference type="Proteomes" id="UP001218188">
    <property type="component" value="Unassembled WGS sequence"/>
</dbReference>
<evidence type="ECO:0000313" key="3">
    <source>
        <dbReference type="Proteomes" id="UP001218188"/>
    </source>
</evidence>
<dbReference type="PANTHER" id="PTHR23274">
    <property type="entry name" value="DNA HELICASE-RELATED"/>
    <property type="match status" value="1"/>
</dbReference>
<dbReference type="InterPro" id="IPR027417">
    <property type="entry name" value="P-loop_NTPase"/>
</dbReference>
<feature type="compositionally biased region" description="Low complexity" evidence="1">
    <location>
        <begin position="220"/>
        <end position="284"/>
    </location>
</feature>
<proteinExistence type="predicted"/>
<sequence>MHVYVILWDQTPPNTPQRARIAAQRNEHDNRVLDSPQRHRVPQSRPLNAPVPQQPLNDVFGGGPIQAPLGDQGLHPRNVVQQLTPNRARARLAQLQTPLEFDPAPRPQQDPDILAQVQEHVAQFNIHRGNAVAGPSNQQAPQLPQAMVAAMQQRITELNAPRQFQGLGQDPNILAQVQTRLAEFPQFNTGNRQCNSEYRNLMSLGNIEQGPVRRRRMNAVPGPVQQPNNPAPQVQIQQNPPVHPPNILLQIQPLPNPLAQQDLDQQPPAQQGAQQDPDPDFPQAIPVAELPKYFKPVTEARVQCIDLGPMNVICPKCQLYSCLRIATSEVDVEAQGLCNGSRGILTKMSPHVLEIRLIGGEHAGKTAFIPRITIIPSAEEIGIDMRRRQFPVRLAFVMTINKAQGQSVTTVGLDLRTDVFAHDVILFFSWKWEQSTNVAKPPGFGAEPQQAVERAGEAAGSGASSRAEGTRDLFFGNLKESGDGLR</sequence>
<feature type="compositionally biased region" description="Low complexity" evidence="1">
    <location>
        <begin position="457"/>
        <end position="467"/>
    </location>
</feature>
<organism evidence="2 3">
    <name type="scientific">Mycena alexandri</name>
    <dbReference type="NCBI Taxonomy" id="1745969"/>
    <lineage>
        <taxon>Eukaryota</taxon>
        <taxon>Fungi</taxon>
        <taxon>Dikarya</taxon>
        <taxon>Basidiomycota</taxon>
        <taxon>Agaricomycotina</taxon>
        <taxon>Agaricomycetes</taxon>
        <taxon>Agaricomycetidae</taxon>
        <taxon>Agaricales</taxon>
        <taxon>Marasmiineae</taxon>
        <taxon>Mycenaceae</taxon>
        <taxon>Mycena</taxon>
    </lineage>
</organism>
<protein>
    <recommendedName>
        <fullName evidence="4">ATP-dependent DNA helicase</fullName>
    </recommendedName>
</protein>
<reference evidence="2" key="1">
    <citation type="submission" date="2023-03" db="EMBL/GenBank/DDBJ databases">
        <title>Massive genome expansion in bonnet fungi (Mycena s.s.) driven by repeated elements and novel gene families across ecological guilds.</title>
        <authorList>
            <consortium name="Lawrence Berkeley National Laboratory"/>
            <person name="Harder C.B."/>
            <person name="Miyauchi S."/>
            <person name="Viragh M."/>
            <person name="Kuo A."/>
            <person name="Thoen E."/>
            <person name="Andreopoulos B."/>
            <person name="Lu D."/>
            <person name="Skrede I."/>
            <person name="Drula E."/>
            <person name="Henrissat B."/>
            <person name="Morin E."/>
            <person name="Kohler A."/>
            <person name="Barry K."/>
            <person name="LaButti K."/>
            <person name="Morin E."/>
            <person name="Salamov A."/>
            <person name="Lipzen A."/>
            <person name="Mereny Z."/>
            <person name="Hegedus B."/>
            <person name="Baldrian P."/>
            <person name="Stursova M."/>
            <person name="Weitz H."/>
            <person name="Taylor A."/>
            <person name="Grigoriev I.V."/>
            <person name="Nagy L.G."/>
            <person name="Martin F."/>
            <person name="Kauserud H."/>
        </authorList>
    </citation>
    <scope>NUCLEOTIDE SEQUENCE</scope>
    <source>
        <strain evidence="2">CBHHK200</strain>
    </source>
</reference>
<dbReference type="PANTHER" id="PTHR23274:SF48">
    <property type="entry name" value="ATP-DEPENDENT DNA HELICASE"/>
    <property type="match status" value="1"/>
</dbReference>
<evidence type="ECO:0008006" key="4">
    <source>
        <dbReference type="Google" id="ProtNLM"/>
    </source>
</evidence>
<evidence type="ECO:0000313" key="2">
    <source>
        <dbReference type="EMBL" id="KAJ7026987.1"/>
    </source>
</evidence>
<feature type="region of interest" description="Disordered" evidence="1">
    <location>
        <begin position="440"/>
        <end position="486"/>
    </location>
</feature>
<dbReference type="EMBL" id="JARJCM010000131">
    <property type="protein sequence ID" value="KAJ7026987.1"/>
    <property type="molecule type" value="Genomic_DNA"/>
</dbReference>
<name>A0AAD6SGZ1_9AGAR</name>
<accession>A0AAD6SGZ1</accession>
<evidence type="ECO:0000256" key="1">
    <source>
        <dbReference type="SAM" id="MobiDB-lite"/>
    </source>
</evidence>
<keyword evidence="3" id="KW-1185">Reference proteome</keyword>